<dbReference type="WBParaSite" id="RSKR_0000618800.1">
    <property type="protein sequence ID" value="RSKR_0000618800.1"/>
    <property type="gene ID" value="RSKR_0000618800"/>
</dbReference>
<reference evidence="2" key="1">
    <citation type="submission" date="2016-11" db="UniProtKB">
        <authorList>
            <consortium name="WormBaseParasite"/>
        </authorList>
    </citation>
    <scope>IDENTIFICATION</scope>
    <source>
        <strain evidence="2">KR3021</strain>
    </source>
</reference>
<protein>
    <submittedName>
        <fullName evidence="2">Spermatogenesis-associated protein 5</fullName>
    </submittedName>
</protein>
<sequence>MSSKKKKILSECDSCNSFLLTKDYEKHTSMCGVNAQITLPVDGTPSRKEVTTEIPILKKGQYLNGFNMSVEKRMTYLPEECMGWLKKHAILVNKETMTHLNLFGRQPCVVTLGDGTEIIGSVWPCDVVPVMRISCPLSANERFLNIKVIESSNLLESGVFSIGQTENRNLFLSSAFVTYLKVYLSGAFVSPLVPFDVNYFGMKVEVKLKRSLLDQMNSIKIDGKLLEKKTTTEIFEITSQTVISIDGCEPEKILSDSLEAFKGGKQRVGLSNIGGMSKAKEDVNTFLVKPFLEKKRICSTIIHGLTGNGKTLLLNILANQFGGKSVMAKSLSELVELYSLIQDKSLILLIDNIESWELKENLKAITVLSSFMDSKGTVIMCVRDIDSIGLELRRRFLLEIELPVPTLVERLEIMELIMNSEEKDKIEIKDFAQQTHGFTGADILSVCELSRQQGGTKCFTDSIKRVRPTGIRQFIFEVPNVSWDDIGGNEKLKEEIKQAIIWPQQHAEAFVRFGVDPPSGILLYGPPGCSKTLIARALASQSKLNFLSVKGPELFSKYVGESEKAVRDLFHRARQVAPTILFFDEIDAVGGKRGGDTSSAVGDRVLAQLLTELDGLEKKSRVIVLAATNRPDTIDSALMRPGRLDRSIYVTLPDLETRKQIMTLRLKKMTLEDDVDKNELAEKTEGYSGAEIVAFCQTAALKAMREDVNGAKVSLRHFTEALHEVVPRTDKELLASFERFQRGEE</sequence>
<dbReference type="Proteomes" id="UP000095286">
    <property type="component" value="Unplaced"/>
</dbReference>
<evidence type="ECO:0000313" key="1">
    <source>
        <dbReference type="Proteomes" id="UP000095286"/>
    </source>
</evidence>
<organism evidence="1 2">
    <name type="scientific">Rhabditophanes sp. KR3021</name>
    <dbReference type="NCBI Taxonomy" id="114890"/>
    <lineage>
        <taxon>Eukaryota</taxon>
        <taxon>Metazoa</taxon>
        <taxon>Ecdysozoa</taxon>
        <taxon>Nematoda</taxon>
        <taxon>Chromadorea</taxon>
        <taxon>Rhabditida</taxon>
        <taxon>Tylenchina</taxon>
        <taxon>Panagrolaimomorpha</taxon>
        <taxon>Strongyloidoidea</taxon>
        <taxon>Alloionematidae</taxon>
        <taxon>Rhabditophanes</taxon>
    </lineage>
</organism>
<name>A0AC35U047_9BILA</name>
<accession>A0AC35U047</accession>
<evidence type="ECO:0000313" key="2">
    <source>
        <dbReference type="WBParaSite" id="RSKR_0000618800.1"/>
    </source>
</evidence>
<proteinExistence type="predicted"/>